<proteinExistence type="predicted"/>
<name>A0AA39U6V0_9PEZI</name>
<evidence type="ECO:0000313" key="2">
    <source>
        <dbReference type="Proteomes" id="UP001174934"/>
    </source>
</evidence>
<reference evidence="1" key="1">
    <citation type="submission" date="2023-06" db="EMBL/GenBank/DDBJ databases">
        <title>Genome-scale phylogeny and comparative genomics of the fungal order Sordariales.</title>
        <authorList>
            <consortium name="Lawrence Berkeley National Laboratory"/>
            <person name="Hensen N."/>
            <person name="Bonometti L."/>
            <person name="Westerberg I."/>
            <person name="Brannstrom I.O."/>
            <person name="Guillou S."/>
            <person name="Cros-Aarteil S."/>
            <person name="Calhoun S."/>
            <person name="Haridas S."/>
            <person name="Kuo A."/>
            <person name="Mondo S."/>
            <person name="Pangilinan J."/>
            <person name="Riley R."/>
            <person name="LaButti K."/>
            <person name="Andreopoulos B."/>
            <person name="Lipzen A."/>
            <person name="Chen C."/>
            <person name="Yanf M."/>
            <person name="Daum C."/>
            <person name="Ng V."/>
            <person name="Clum A."/>
            <person name="Steindorff A."/>
            <person name="Ohm R."/>
            <person name="Martin F."/>
            <person name="Silar P."/>
            <person name="Natvig D."/>
            <person name="Lalanne C."/>
            <person name="Gautier V."/>
            <person name="Ament-velasquez S.L."/>
            <person name="Kruys A."/>
            <person name="Hutchinson M.I."/>
            <person name="Powell A.J."/>
            <person name="Barry K."/>
            <person name="Miller A.N."/>
            <person name="Grigoriev I.V."/>
            <person name="Debuchy R."/>
            <person name="Gladieux P."/>
            <person name="Thoren M.H."/>
            <person name="Johannesson H."/>
        </authorList>
    </citation>
    <scope>NUCLEOTIDE SEQUENCE</scope>
    <source>
        <strain evidence="1">SMH3391-2</strain>
    </source>
</reference>
<keyword evidence="2" id="KW-1185">Reference proteome</keyword>
<comment type="caution">
    <text evidence="1">The sequence shown here is derived from an EMBL/GenBank/DDBJ whole genome shotgun (WGS) entry which is preliminary data.</text>
</comment>
<dbReference type="AlphaFoldDB" id="A0AA39U6V0"/>
<organism evidence="1 2">
    <name type="scientific">Bombardia bombarda</name>
    <dbReference type="NCBI Taxonomy" id="252184"/>
    <lineage>
        <taxon>Eukaryota</taxon>
        <taxon>Fungi</taxon>
        <taxon>Dikarya</taxon>
        <taxon>Ascomycota</taxon>
        <taxon>Pezizomycotina</taxon>
        <taxon>Sordariomycetes</taxon>
        <taxon>Sordariomycetidae</taxon>
        <taxon>Sordariales</taxon>
        <taxon>Lasiosphaeriaceae</taxon>
        <taxon>Bombardia</taxon>
    </lineage>
</organism>
<dbReference type="EMBL" id="JAULSR010000009">
    <property type="protein sequence ID" value="KAK0612284.1"/>
    <property type="molecule type" value="Genomic_DNA"/>
</dbReference>
<dbReference type="Proteomes" id="UP001174934">
    <property type="component" value="Unassembled WGS sequence"/>
</dbReference>
<protein>
    <submittedName>
        <fullName evidence="1">Uncharacterized protein</fullName>
    </submittedName>
</protein>
<sequence>MSGRCTAYLAKCGSWRCSCRCCVSARLSENSFDVKRRAIAAATYNVLVQVGSLIGSQIYRKWDGPYYI</sequence>
<evidence type="ECO:0000313" key="1">
    <source>
        <dbReference type="EMBL" id="KAK0612284.1"/>
    </source>
</evidence>
<gene>
    <name evidence="1" type="ORF">B0T17DRAFT_401437</name>
</gene>
<accession>A0AA39U6V0</accession>